<dbReference type="EMBL" id="CP026304">
    <property type="protein sequence ID" value="AVZ74005.1"/>
    <property type="molecule type" value="Genomic_DNA"/>
</dbReference>
<evidence type="ECO:0000259" key="5">
    <source>
        <dbReference type="Pfam" id="PF00149"/>
    </source>
</evidence>
<dbReference type="PANTHER" id="PTHR42988">
    <property type="entry name" value="PHOSPHOHYDROLASE"/>
    <property type="match status" value="1"/>
</dbReference>
<accession>A0A2R4T4E6</accession>
<reference evidence="6 7" key="1">
    <citation type="submission" date="2018-01" db="EMBL/GenBank/DDBJ databases">
        <title>Complete genome sequence of Streptomyces lunaelactis MM109T, a Ferroverdin A producer isolated from cave moonmilk deposits.</title>
        <authorList>
            <person name="Naome A."/>
            <person name="Martinet L."/>
            <person name="Maciejewska M."/>
            <person name="Anderssen S."/>
            <person name="Adam D."/>
            <person name="Tenconi E."/>
            <person name="Deflandre B."/>
            <person name="Arguelles-Arias A."/>
            <person name="Calusinska M."/>
            <person name="Copieters W."/>
            <person name="Karim L."/>
            <person name="Hanikenne M."/>
            <person name="Baurain D."/>
            <person name="van Wezel G."/>
            <person name="Smargiasso N."/>
            <person name="de Pauw E."/>
            <person name="Delfosse P."/>
            <person name="Rigali S."/>
        </authorList>
    </citation>
    <scope>NUCLEOTIDE SEQUENCE [LARGE SCALE GENOMIC DNA]</scope>
    <source>
        <strain evidence="6 7">MM109</strain>
    </source>
</reference>
<dbReference type="SUPFAM" id="SSF56300">
    <property type="entry name" value="Metallo-dependent phosphatases"/>
    <property type="match status" value="1"/>
</dbReference>
<organism evidence="6 7">
    <name type="scientific">Streptomyces lunaelactis</name>
    <dbReference type="NCBI Taxonomy" id="1535768"/>
    <lineage>
        <taxon>Bacteria</taxon>
        <taxon>Bacillati</taxon>
        <taxon>Actinomycetota</taxon>
        <taxon>Actinomycetes</taxon>
        <taxon>Kitasatosporales</taxon>
        <taxon>Streptomycetaceae</taxon>
        <taxon>Streptomyces</taxon>
    </lineage>
</organism>
<protein>
    <recommendedName>
        <fullName evidence="5">Calcineurin-like phosphoesterase domain-containing protein</fullName>
    </recommendedName>
</protein>
<dbReference type="KEGG" id="slk:SLUN_19410"/>
<dbReference type="GO" id="GO:0016787">
    <property type="term" value="F:hydrolase activity"/>
    <property type="evidence" value="ECO:0007669"/>
    <property type="project" value="UniProtKB-KW"/>
</dbReference>
<keyword evidence="2" id="KW-0378">Hydrolase</keyword>
<evidence type="ECO:0000313" key="7">
    <source>
        <dbReference type="Proteomes" id="UP000244201"/>
    </source>
</evidence>
<evidence type="ECO:0000256" key="3">
    <source>
        <dbReference type="ARBA" id="ARBA00023004"/>
    </source>
</evidence>
<dbReference type="Gene3D" id="3.60.21.10">
    <property type="match status" value="1"/>
</dbReference>
<gene>
    <name evidence="6" type="ORF">SLUN_19410</name>
</gene>
<feature type="domain" description="Calcineurin-like phosphoesterase" evidence="5">
    <location>
        <begin position="228"/>
        <end position="443"/>
    </location>
</feature>
<dbReference type="AlphaFoldDB" id="A0A2R4T4E6"/>
<evidence type="ECO:0000313" key="6">
    <source>
        <dbReference type="EMBL" id="AVZ74005.1"/>
    </source>
</evidence>
<sequence length="529" mass="60065">MGTRGLESPNILSCLVSQGEPPPNLTYEAIYVFVRDILEGEGLRLLTHPSDSPDEIRNWATWVAQAYNLRQKCSGKPAPADAADVHRIFRPLLRILRSYDLVVVPVGSWQDVRELEQMASEAASAPGILVALPAEFYGADDSVRVHDPDEGVEVAVKRRDLWPGVIVGMRTGRSVFIPGDTAHKSLHDMVQWMQISQERPDVKQDKFSIQWRIMVQNAAARDGNVRRRILHLSDLHFGREDVSKRQSYLVAALSGELERADEVVITGDLFDQPWKRHAREYKTFANTLRTICRRPPIWVPGNHDQRLFGNNIFARGRLLRELAGLHFQAFADNPRARMAFFCFDSCRSGILARGKVDDDQLYEMAMEYEHADNEGRLDGYLKVALVHHHPYEPDASPGVETLIDPRTWIGREEFVGFDGREEFRNWCAARGIGLILHGHLHTPRLIEDSIPVDTGRGTDERRLMTVGCGSSLGIRQTPMFFDIIEWSPESQSWTVEFFKDQRGGGFLPLVVEATPRISEHHPTRGRHHH</sequence>
<dbReference type="Proteomes" id="UP000244201">
    <property type="component" value="Chromosome"/>
</dbReference>
<comment type="similarity">
    <text evidence="4">Belongs to the cyclic nucleotide phosphodiesterase class-III family.</text>
</comment>
<name>A0A2R4T4E6_9ACTN</name>
<proteinExistence type="inferred from homology"/>
<dbReference type="PANTHER" id="PTHR42988:SF2">
    <property type="entry name" value="CYCLIC NUCLEOTIDE PHOSPHODIESTERASE CBUA0032-RELATED"/>
    <property type="match status" value="1"/>
</dbReference>
<dbReference type="InterPro" id="IPR050884">
    <property type="entry name" value="CNP_phosphodiesterase-III"/>
</dbReference>
<dbReference type="InterPro" id="IPR029052">
    <property type="entry name" value="Metallo-depent_PP-like"/>
</dbReference>
<keyword evidence="7" id="KW-1185">Reference proteome</keyword>
<evidence type="ECO:0000256" key="2">
    <source>
        <dbReference type="ARBA" id="ARBA00022801"/>
    </source>
</evidence>
<dbReference type="Pfam" id="PF00149">
    <property type="entry name" value="Metallophos"/>
    <property type="match status" value="1"/>
</dbReference>
<evidence type="ECO:0000256" key="1">
    <source>
        <dbReference type="ARBA" id="ARBA00022723"/>
    </source>
</evidence>
<dbReference type="GO" id="GO:0046872">
    <property type="term" value="F:metal ion binding"/>
    <property type="evidence" value="ECO:0007669"/>
    <property type="project" value="UniProtKB-KW"/>
</dbReference>
<keyword evidence="1" id="KW-0479">Metal-binding</keyword>
<keyword evidence="3" id="KW-0408">Iron</keyword>
<evidence type="ECO:0000256" key="4">
    <source>
        <dbReference type="ARBA" id="ARBA00025742"/>
    </source>
</evidence>
<dbReference type="InterPro" id="IPR004843">
    <property type="entry name" value="Calcineurin-like_PHP"/>
</dbReference>